<evidence type="ECO:0000313" key="3">
    <source>
        <dbReference type="Proteomes" id="UP001385809"/>
    </source>
</evidence>
<feature type="transmembrane region" description="Helical" evidence="1">
    <location>
        <begin position="20"/>
        <end position="38"/>
    </location>
</feature>
<evidence type="ECO:0000313" key="2">
    <source>
        <dbReference type="EMBL" id="MEJ2870711.1"/>
    </source>
</evidence>
<feature type="transmembrane region" description="Helical" evidence="1">
    <location>
        <begin position="72"/>
        <end position="91"/>
    </location>
</feature>
<feature type="transmembrane region" description="Helical" evidence="1">
    <location>
        <begin position="188"/>
        <end position="205"/>
    </location>
</feature>
<dbReference type="NCBIfam" id="NF041646">
    <property type="entry name" value="VC0807_fam"/>
    <property type="match status" value="1"/>
</dbReference>
<sequence>MTRTAPARPAAATDAPQHSALVSILVDVVAPIVIFYVLRGVGVGQVLALLAGAIAPAVRTIYVVVRHRTLDAIGALTLSVIGLTVVTSLLTGDARFALARDGVITAVVGIWILATLALARPFIYTFSTAFMGAAERASWEECWGRSSKFRHGMRVHTVIWGVGMILDSAIRVIMAYTLPVDSVPLLNGIQYAVLLVALFAISFAYSRATGLVPGSPHYPAKPKRR</sequence>
<protein>
    <submittedName>
        <fullName evidence="2">VC0807 family protein</fullName>
    </submittedName>
</protein>
<keyword evidence="1" id="KW-0812">Transmembrane</keyword>
<dbReference type="EMBL" id="JBBEGN010000015">
    <property type="protein sequence ID" value="MEJ2870711.1"/>
    <property type="molecule type" value="Genomic_DNA"/>
</dbReference>
<dbReference type="Proteomes" id="UP001385809">
    <property type="component" value="Unassembled WGS sequence"/>
</dbReference>
<reference evidence="2 3" key="1">
    <citation type="submission" date="2024-03" db="EMBL/GenBank/DDBJ databases">
        <title>Actinomycetospora sp. OC33-EN08, a novel actinomycete isolated from wild orchid (Aerides multiflora).</title>
        <authorList>
            <person name="Suriyachadkun C."/>
        </authorList>
    </citation>
    <scope>NUCLEOTIDE SEQUENCE [LARGE SCALE GENOMIC DNA]</scope>
    <source>
        <strain evidence="2 3">OC33-EN08</strain>
    </source>
</reference>
<keyword evidence="3" id="KW-1185">Reference proteome</keyword>
<keyword evidence="1" id="KW-1133">Transmembrane helix</keyword>
<comment type="caution">
    <text evidence="2">The sequence shown here is derived from an EMBL/GenBank/DDBJ whole genome shotgun (WGS) entry which is preliminary data.</text>
</comment>
<proteinExistence type="predicted"/>
<evidence type="ECO:0000256" key="1">
    <source>
        <dbReference type="SAM" id="Phobius"/>
    </source>
</evidence>
<organism evidence="2 3">
    <name type="scientific">Actinomycetospora aurantiaca</name>
    <dbReference type="NCBI Taxonomy" id="3129233"/>
    <lineage>
        <taxon>Bacteria</taxon>
        <taxon>Bacillati</taxon>
        <taxon>Actinomycetota</taxon>
        <taxon>Actinomycetes</taxon>
        <taxon>Pseudonocardiales</taxon>
        <taxon>Pseudonocardiaceae</taxon>
        <taxon>Actinomycetospora</taxon>
    </lineage>
</organism>
<feature type="transmembrane region" description="Helical" evidence="1">
    <location>
        <begin position="44"/>
        <end position="65"/>
    </location>
</feature>
<gene>
    <name evidence="2" type="ORF">WCD74_23310</name>
</gene>
<keyword evidence="1" id="KW-0472">Membrane</keyword>
<accession>A0ABU8MUW7</accession>
<feature type="transmembrane region" description="Helical" evidence="1">
    <location>
        <begin position="155"/>
        <end position="176"/>
    </location>
</feature>
<dbReference type="RefSeq" id="WP_337697283.1">
    <property type="nucleotide sequence ID" value="NZ_JBBEGN010000015.1"/>
</dbReference>
<feature type="transmembrane region" description="Helical" evidence="1">
    <location>
        <begin position="103"/>
        <end position="123"/>
    </location>
</feature>
<name>A0ABU8MUW7_9PSEU</name>